<dbReference type="GO" id="GO:0003676">
    <property type="term" value="F:nucleic acid binding"/>
    <property type="evidence" value="ECO:0007669"/>
    <property type="project" value="InterPro"/>
</dbReference>
<dbReference type="Pfam" id="PF08797">
    <property type="entry name" value="HIRAN"/>
    <property type="match status" value="1"/>
</dbReference>
<protein>
    <submittedName>
        <fullName evidence="4">HIRAN protein</fullName>
    </submittedName>
</protein>
<reference evidence="4 5" key="1">
    <citation type="journal article" date="2018" name="ISME J.">
        <title>Endosymbiont genomes yield clues of tubeworm success.</title>
        <authorList>
            <person name="Li Y."/>
            <person name="Liles M.R."/>
            <person name="Halanych K.M."/>
        </authorList>
    </citation>
    <scope>NUCLEOTIDE SEQUENCE [LARGE SCALE GENOMIC DNA]</scope>
    <source>
        <strain evidence="4">A1462</strain>
    </source>
</reference>
<comment type="caution">
    <text evidence="4">The sequence shown here is derived from an EMBL/GenBank/DDBJ whole genome shotgun (WGS) entry which is preliminary data.</text>
</comment>
<keyword evidence="5" id="KW-1185">Reference proteome</keyword>
<dbReference type="SMART" id="SM00910">
    <property type="entry name" value="HIRAN"/>
    <property type="match status" value="1"/>
</dbReference>
<gene>
    <name evidence="4" type="ORF">DIZ78_16190</name>
</gene>
<name>A0A370DCF3_9GAMM</name>
<dbReference type="EMBL" id="QFXE01000021">
    <property type="protein sequence ID" value="RDH81977.1"/>
    <property type="molecule type" value="Genomic_DNA"/>
</dbReference>
<dbReference type="GO" id="GO:0008270">
    <property type="term" value="F:zinc ion binding"/>
    <property type="evidence" value="ECO:0007669"/>
    <property type="project" value="InterPro"/>
</dbReference>
<dbReference type="Proteomes" id="UP000254771">
    <property type="component" value="Unassembled WGS sequence"/>
</dbReference>
<evidence type="ECO:0000256" key="2">
    <source>
        <dbReference type="ARBA" id="ARBA00022801"/>
    </source>
</evidence>
<evidence type="ECO:0000256" key="1">
    <source>
        <dbReference type="ARBA" id="ARBA00022723"/>
    </source>
</evidence>
<keyword evidence="2" id="KW-0378">Hydrolase</keyword>
<organism evidence="4 5">
    <name type="scientific">endosymbiont of Escarpia spicata</name>
    <dbReference type="NCBI Taxonomy" id="2200908"/>
    <lineage>
        <taxon>Bacteria</taxon>
        <taxon>Pseudomonadati</taxon>
        <taxon>Pseudomonadota</taxon>
        <taxon>Gammaproteobacteria</taxon>
        <taxon>sulfur-oxidizing symbionts</taxon>
    </lineage>
</organism>
<dbReference type="GO" id="GO:0016818">
    <property type="term" value="F:hydrolase activity, acting on acid anhydrides, in phosphorus-containing anhydrides"/>
    <property type="evidence" value="ECO:0007669"/>
    <property type="project" value="InterPro"/>
</dbReference>
<sequence>MLRRTFLHTLFGSLGIGLSGRINANTQLLEPKRRVLLQESPLAGYQYHRAQGIWQFLQIGETLKLRRESANRYDRNAIAVWFKNEHLGYVPRSENRTLAQMMDRGELLEGRIVRLLEDDNPWRRIRFSVFLST</sequence>
<proteinExistence type="predicted"/>
<accession>A0A370DCF3</accession>
<dbReference type="Gene3D" id="3.30.70.2330">
    <property type="match status" value="1"/>
</dbReference>
<dbReference type="AlphaFoldDB" id="A0A370DCF3"/>
<evidence type="ECO:0000313" key="4">
    <source>
        <dbReference type="EMBL" id="RDH81977.1"/>
    </source>
</evidence>
<evidence type="ECO:0000259" key="3">
    <source>
        <dbReference type="SMART" id="SM00910"/>
    </source>
</evidence>
<keyword evidence="1" id="KW-0479">Metal-binding</keyword>
<evidence type="ECO:0000313" key="5">
    <source>
        <dbReference type="Proteomes" id="UP000254771"/>
    </source>
</evidence>
<dbReference type="InterPro" id="IPR014905">
    <property type="entry name" value="HIRAN"/>
</dbReference>
<feature type="domain" description="HIRAN" evidence="3">
    <location>
        <begin position="35"/>
        <end position="133"/>
    </location>
</feature>